<dbReference type="Proteomes" id="UP001209229">
    <property type="component" value="Unassembled WGS sequence"/>
</dbReference>
<protein>
    <submittedName>
        <fullName evidence="1">DUF2851 family protein</fullName>
    </submittedName>
</protein>
<dbReference type="InterPro" id="IPR021272">
    <property type="entry name" value="DUF2851"/>
</dbReference>
<proteinExistence type="predicted"/>
<dbReference type="EMBL" id="JAPDPJ010000015">
    <property type="protein sequence ID" value="MCW3786553.1"/>
    <property type="molecule type" value="Genomic_DNA"/>
</dbReference>
<sequence>MTYNLTNEDFLHFIWKQKLFYQNNLKTTDNQHLEIINPGEINCDAGPDFFNAKIKIDGILWAGNIEVHHDINDWNLHNHHKDKAYDNVILHVVARGKGETFRTNGEQIPVLFLSWSDELWYSYLALRDQRDWLACSGKLAAISSFEFSFWKERMLIERLESRSTQIKEVLKATTSNWDETFYRILFRSFGFGVNSEPFELLARSIPLTVLLKYSDNIKIVEALLFGQAGFLNETFIDEYLTDLKREYHFIRQKHQLKSLENHIWKFLRLRPSNFPTIRISQLAHLIVKTKGLFGVFINEENLDTILDLLNVDVSEYWETHYLPDRKSKKIFKDLGASSKNLIIINTIIPYLFSYGKNTQNHVFEDRAMNWLNQLKPEQNAIISKWKANEISVKNAGDSQALIYLSNNYCKKKKCLHCNIGHKVLTIKAE</sequence>
<name>A0AAE3SEJ6_9BACT</name>
<gene>
    <name evidence="1" type="ORF">OM075_08750</name>
</gene>
<dbReference type="Pfam" id="PF11013">
    <property type="entry name" value="DUF2851"/>
    <property type="match status" value="1"/>
</dbReference>
<dbReference type="AlphaFoldDB" id="A0AAE3SEJ6"/>
<accession>A0AAE3SEJ6</accession>
<evidence type="ECO:0000313" key="1">
    <source>
        <dbReference type="EMBL" id="MCW3786553.1"/>
    </source>
</evidence>
<comment type="caution">
    <text evidence="1">The sequence shown here is derived from an EMBL/GenBank/DDBJ whole genome shotgun (WGS) entry which is preliminary data.</text>
</comment>
<keyword evidence="2" id="KW-1185">Reference proteome</keyword>
<reference evidence="1" key="1">
    <citation type="submission" date="2022-10" db="EMBL/GenBank/DDBJ databases">
        <authorList>
            <person name="Yu W.X."/>
        </authorList>
    </citation>
    <scope>NUCLEOTIDE SEQUENCE</scope>
    <source>
        <strain evidence="1">AAT</strain>
    </source>
</reference>
<organism evidence="1 2">
    <name type="scientific">Plebeiibacterium sediminum</name>
    <dbReference type="NCBI Taxonomy" id="2992112"/>
    <lineage>
        <taxon>Bacteria</taxon>
        <taxon>Pseudomonadati</taxon>
        <taxon>Bacteroidota</taxon>
        <taxon>Bacteroidia</taxon>
        <taxon>Marinilabiliales</taxon>
        <taxon>Marinilabiliaceae</taxon>
        <taxon>Plebeiibacterium</taxon>
    </lineage>
</organism>
<evidence type="ECO:0000313" key="2">
    <source>
        <dbReference type="Proteomes" id="UP001209229"/>
    </source>
</evidence>
<dbReference type="RefSeq" id="WP_301190118.1">
    <property type="nucleotide sequence ID" value="NZ_JAPDPJ010000015.1"/>
</dbReference>